<evidence type="ECO:0000313" key="2">
    <source>
        <dbReference type="EMBL" id="NNM46756.1"/>
    </source>
</evidence>
<dbReference type="Pfam" id="PF02627">
    <property type="entry name" value="CMD"/>
    <property type="match status" value="1"/>
</dbReference>
<dbReference type="PANTHER" id="PTHR35446:SF2">
    <property type="entry name" value="CARBOXYMUCONOLACTONE DECARBOXYLASE-LIKE DOMAIN-CONTAINING PROTEIN"/>
    <property type="match status" value="1"/>
</dbReference>
<dbReference type="NCBIfam" id="TIGR00778">
    <property type="entry name" value="ahpD_dom"/>
    <property type="match status" value="1"/>
</dbReference>
<dbReference type="GO" id="GO:0051920">
    <property type="term" value="F:peroxiredoxin activity"/>
    <property type="evidence" value="ECO:0007669"/>
    <property type="project" value="InterPro"/>
</dbReference>
<evidence type="ECO:0000313" key="3">
    <source>
        <dbReference type="Proteomes" id="UP000588586"/>
    </source>
</evidence>
<gene>
    <name evidence="2" type="ORF">HJG52_12155</name>
</gene>
<comment type="caution">
    <text evidence="2">The sequence shown here is derived from an EMBL/GenBank/DDBJ whole genome shotgun (WGS) entry which is preliminary data.</text>
</comment>
<dbReference type="RefSeq" id="WP_171243817.1">
    <property type="nucleotide sequence ID" value="NZ_JABEPQ010000002.1"/>
</dbReference>
<evidence type="ECO:0000259" key="1">
    <source>
        <dbReference type="Pfam" id="PF02627"/>
    </source>
</evidence>
<dbReference type="InterPro" id="IPR003779">
    <property type="entry name" value="CMD-like"/>
</dbReference>
<proteinExistence type="predicted"/>
<dbReference type="PANTHER" id="PTHR35446">
    <property type="entry name" value="SI:CH211-175M2.5"/>
    <property type="match status" value="1"/>
</dbReference>
<name>A0A849HAK7_9MICO</name>
<dbReference type="Proteomes" id="UP000588586">
    <property type="component" value="Unassembled WGS sequence"/>
</dbReference>
<reference evidence="2 3" key="1">
    <citation type="submission" date="2020-04" db="EMBL/GenBank/DDBJ databases">
        <title>Knoellia sp. isolate from air conditioner.</title>
        <authorList>
            <person name="Chea S."/>
            <person name="Kim D.-U."/>
        </authorList>
    </citation>
    <scope>NUCLEOTIDE SEQUENCE [LARGE SCALE GENOMIC DNA]</scope>
    <source>
        <strain evidence="2 3">DB2414S</strain>
    </source>
</reference>
<dbReference type="InterPro" id="IPR004675">
    <property type="entry name" value="AhpD_core"/>
</dbReference>
<dbReference type="SUPFAM" id="SSF69118">
    <property type="entry name" value="AhpD-like"/>
    <property type="match status" value="1"/>
</dbReference>
<organism evidence="2 3">
    <name type="scientific">Knoellia koreensis</name>
    <dbReference type="NCBI Taxonomy" id="2730921"/>
    <lineage>
        <taxon>Bacteria</taxon>
        <taxon>Bacillati</taxon>
        <taxon>Actinomycetota</taxon>
        <taxon>Actinomycetes</taxon>
        <taxon>Micrococcales</taxon>
        <taxon>Intrasporangiaceae</taxon>
        <taxon>Knoellia</taxon>
    </lineage>
</organism>
<accession>A0A849HAK7</accession>
<dbReference type="AlphaFoldDB" id="A0A849HAK7"/>
<dbReference type="InterPro" id="IPR029032">
    <property type="entry name" value="AhpD-like"/>
</dbReference>
<sequence>MRPFMDKVVPEAWEAARHFSSTVARVAQERGLTSTEIELVKVRASQLNGCAYCLDLHCREARAAGVPQQKLDLLPAWRETALYDEREVAVLAVTEAATRLPLTEDSAADLAGARNVLGDDAFIATEWVAAAINTFNRISILSHHPVRARDSDGRIVR</sequence>
<protein>
    <submittedName>
        <fullName evidence="2">Carboxymuconolactone decarboxylase family protein</fullName>
    </submittedName>
</protein>
<feature type="domain" description="Carboxymuconolactone decarboxylase-like" evidence="1">
    <location>
        <begin position="16"/>
        <end position="95"/>
    </location>
</feature>
<dbReference type="EMBL" id="JABEPQ010000002">
    <property type="protein sequence ID" value="NNM46756.1"/>
    <property type="molecule type" value="Genomic_DNA"/>
</dbReference>
<keyword evidence="3" id="KW-1185">Reference proteome</keyword>
<dbReference type="Gene3D" id="1.20.1290.10">
    <property type="entry name" value="AhpD-like"/>
    <property type="match status" value="1"/>
</dbReference>